<dbReference type="EMBL" id="CAXAMN010001658">
    <property type="protein sequence ID" value="CAK8995591.1"/>
    <property type="molecule type" value="Genomic_DNA"/>
</dbReference>
<gene>
    <name evidence="2" type="ORF">CCMP2556_LOCUS4085</name>
</gene>
<proteinExistence type="predicted"/>
<feature type="compositionally biased region" description="Acidic residues" evidence="1">
    <location>
        <begin position="612"/>
        <end position="626"/>
    </location>
</feature>
<name>A0ABP0HZD1_9DINO</name>
<feature type="compositionally biased region" description="Basic and acidic residues" evidence="1">
    <location>
        <begin position="317"/>
        <end position="326"/>
    </location>
</feature>
<evidence type="ECO:0000313" key="3">
    <source>
        <dbReference type="Proteomes" id="UP001642484"/>
    </source>
</evidence>
<evidence type="ECO:0000313" key="2">
    <source>
        <dbReference type="EMBL" id="CAK8995591.1"/>
    </source>
</evidence>
<evidence type="ECO:0000256" key="1">
    <source>
        <dbReference type="SAM" id="MobiDB-lite"/>
    </source>
</evidence>
<dbReference type="Proteomes" id="UP001642484">
    <property type="component" value="Unassembled WGS sequence"/>
</dbReference>
<sequence>MESFAVKADDKKKSRKARSDMQDWTLFPLYLSANAWQKVMDRSVRSLQCVDCIISELHALGLRHPSEPTQATLCGLLVHREEPDMRQKLGESADQLRSLYLTVKNCVQSRLQKLKFGEDTLNGDEYVTELPSEIASCPPGLKAKIGAELVPPKIELMDIFRIAKTVCMRGNRSKGQHTTNTMTLLDGNSIEGQWQRMMMFVAAMNGNVCGSKLHAGSSLTLLEQPKKGLPGLLDRASSTESLPSPAPALLALANTPANEAFENKAKTEALANTPANEAFENKAKTEAAAQSPDATEMDGEPGKMEPGLNAQPPLPTDHLKKDEPECTKPANQLRRNSLSLMESIGRFREAKDAKTEIGGPSTGESKAKAKSKAVKSKTKPVLKRPSAQKVVKRKVVTGKDKQDFLKGIPKNVLQKFKNGCGRKRAEGLEAFAEPVLEPTIGDKAEEPKIGDDEAWSEKSELPNSPASADPVQSALDEKQESLDSPEVNDPYLEPAASSSATQQNLDELRCLALEMQRREAVAQMAAAQGLSKRKMAEALGLGKRPRGGRQLWQKLLPQYGMTILSNGQVLAGDTSHMSPVPTELLLALSAVLNRRRSQVDLERQATPKEGAESESLDDDELAEESSDGEKTLRLGESPAKPGQPALSSKAASSSQAEKRQGESGTSQDPEPEKEPAAKKKRSNTKEKRKAKKSGKKP</sequence>
<feature type="compositionally biased region" description="Basic and acidic residues" evidence="1">
    <location>
        <begin position="440"/>
        <end position="460"/>
    </location>
</feature>
<protein>
    <submittedName>
        <fullName evidence="2">Uncharacterized protein</fullName>
    </submittedName>
</protein>
<comment type="caution">
    <text evidence="2">The sequence shown here is derived from an EMBL/GenBank/DDBJ whole genome shotgun (WGS) entry which is preliminary data.</text>
</comment>
<feature type="compositionally biased region" description="Basic residues" evidence="1">
    <location>
        <begin position="678"/>
        <end position="697"/>
    </location>
</feature>
<organism evidence="2 3">
    <name type="scientific">Durusdinium trenchii</name>
    <dbReference type="NCBI Taxonomy" id="1381693"/>
    <lineage>
        <taxon>Eukaryota</taxon>
        <taxon>Sar</taxon>
        <taxon>Alveolata</taxon>
        <taxon>Dinophyceae</taxon>
        <taxon>Suessiales</taxon>
        <taxon>Symbiodiniaceae</taxon>
        <taxon>Durusdinium</taxon>
    </lineage>
</organism>
<feature type="compositionally biased region" description="Polar residues" evidence="1">
    <location>
        <begin position="329"/>
        <end position="340"/>
    </location>
</feature>
<feature type="compositionally biased region" description="Basic residues" evidence="1">
    <location>
        <begin position="368"/>
        <end position="382"/>
    </location>
</feature>
<keyword evidence="3" id="KW-1185">Reference proteome</keyword>
<accession>A0ABP0HZD1</accession>
<feature type="region of interest" description="Disordered" evidence="1">
    <location>
        <begin position="274"/>
        <end position="394"/>
    </location>
</feature>
<feature type="region of interest" description="Disordered" evidence="1">
    <location>
        <begin position="431"/>
        <end position="500"/>
    </location>
</feature>
<reference evidence="2 3" key="1">
    <citation type="submission" date="2024-02" db="EMBL/GenBank/DDBJ databases">
        <authorList>
            <person name="Chen Y."/>
            <person name="Shah S."/>
            <person name="Dougan E. K."/>
            <person name="Thang M."/>
            <person name="Chan C."/>
        </authorList>
    </citation>
    <scope>NUCLEOTIDE SEQUENCE [LARGE SCALE GENOMIC DNA]</scope>
</reference>
<feature type="compositionally biased region" description="Basic and acidic residues" evidence="1">
    <location>
        <begin position="345"/>
        <end position="355"/>
    </location>
</feature>
<feature type="compositionally biased region" description="Basic and acidic residues" evidence="1">
    <location>
        <begin position="598"/>
        <end position="611"/>
    </location>
</feature>
<feature type="compositionally biased region" description="Low complexity" evidence="1">
    <location>
        <begin position="645"/>
        <end position="655"/>
    </location>
</feature>
<feature type="region of interest" description="Disordered" evidence="1">
    <location>
        <begin position="598"/>
        <end position="697"/>
    </location>
</feature>